<evidence type="ECO:0000313" key="3">
    <source>
        <dbReference type="EMBL" id="RDI47038.1"/>
    </source>
</evidence>
<dbReference type="AlphaFoldDB" id="A0A370GTL7"/>
<comment type="similarity">
    <text evidence="1">Belongs to the short-chain dehydrogenases/reductases (SDR) family.</text>
</comment>
<dbReference type="InterPro" id="IPR002347">
    <property type="entry name" value="SDR_fam"/>
</dbReference>
<evidence type="ECO:0000313" key="4">
    <source>
        <dbReference type="Proteomes" id="UP000255355"/>
    </source>
</evidence>
<dbReference type="STRING" id="1210089.GCA_001613165_06756"/>
<dbReference type="SUPFAM" id="SSF51735">
    <property type="entry name" value="NAD(P)-binding Rossmann-fold domains"/>
    <property type="match status" value="1"/>
</dbReference>
<dbReference type="Gene3D" id="3.40.50.720">
    <property type="entry name" value="NAD(P)-binding Rossmann-like Domain"/>
    <property type="match status" value="1"/>
</dbReference>
<dbReference type="OrthoDB" id="9775296at2"/>
<keyword evidence="4" id="KW-1185">Reference proteome</keyword>
<proteinExistence type="inferred from homology"/>
<dbReference type="PANTHER" id="PTHR43669:SF3">
    <property type="entry name" value="ALCOHOL DEHYDROGENASE, PUTATIVE (AFU_ORTHOLOGUE AFUA_3G03445)-RELATED"/>
    <property type="match status" value="1"/>
</dbReference>
<keyword evidence="2" id="KW-0560">Oxidoreductase</keyword>
<evidence type="ECO:0000256" key="1">
    <source>
        <dbReference type="ARBA" id="ARBA00006484"/>
    </source>
</evidence>
<sequence length="268" mass="28276">MPRFEPHPARRPALIAGASSGIGAATAVALAEQGYPVALGARRVDVCEQLAEKIRADGGEAFAYRLDVADGDSVDEFVAATEKALGPAEIVVSGAGDLEFGHAYDMEPDTFLHQVQVHLVGAQRLAHRVVPGMIARRRGDFIVIGSDCADRPRPGVGAYNAAKTGLEAMAHQLRMELEGTGVRASIVRPGATQTAMGMNGAPEVVGPMLEEWVRFGFARHPYFLRASDIAAAVVTVAAAPRGAHLVLVEVQPEAPLRELNSDAGEGDR</sequence>
<comment type="caution">
    <text evidence="3">The sequence shown here is derived from an EMBL/GenBank/DDBJ whole genome shotgun (WGS) entry which is preliminary data.</text>
</comment>
<protein>
    <submittedName>
        <fullName evidence="3">NADP-dependent 3-hydroxy acid dehydrogenase YdfG</fullName>
    </submittedName>
</protein>
<reference evidence="3 4" key="1">
    <citation type="submission" date="2018-07" db="EMBL/GenBank/DDBJ databases">
        <title>Genomic Encyclopedia of Type Strains, Phase IV (KMG-IV): sequencing the most valuable type-strain genomes for metagenomic binning, comparative biology and taxonomic classification.</title>
        <authorList>
            <person name="Goeker M."/>
        </authorList>
    </citation>
    <scope>NUCLEOTIDE SEQUENCE [LARGE SCALE GENOMIC DNA]</scope>
    <source>
        <strain evidence="3 4">DSM 44952</strain>
    </source>
</reference>
<dbReference type="PRINTS" id="PR00081">
    <property type="entry name" value="GDHRDH"/>
</dbReference>
<dbReference type="InterPro" id="IPR036291">
    <property type="entry name" value="NAD(P)-bd_dom_sf"/>
</dbReference>
<dbReference type="NCBIfam" id="NF005854">
    <property type="entry name" value="PRK07775.1"/>
    <property type="match status" value="1"/>
</dbReference>
<evidence type="ECO:0000256" key="2">
    <source>
        <dbReference type="ARBA" id="ARBA00023002"/>
    </source>
</evidence>
<dbReference type="InterPro" id="IPR020904">
    <property type="entry name" value="Sc_DH/Rdtase_CS"/>
</dbReference>
<gene>
    <name evidence="3" type="ORF">DFR68_10933</name>
</gene>
<dbReference type="RefSeq" id="WP_068029296.1">
    <property type="nucleotide sequence ID" value="NZ_QQAZ01000009.1"/>
</dbReference>
<dbReference type="Pfam" id="PF00106">
    <property type="entry name" value="adh_short"/>
    <property type="match status" value="1"/>
</dbReference>
<dbReference type="CDD" id="cd05233">
    <property type="entry name" value="SDR_c"/>
    <property type="match status" value="1"/>
</dbReference>
<dbReference type="GO" id="GO:0016491">
    <property type="term" value="F:oxidoreductase activity"/>
    <property type="evidence" value="ECO:0007669"/>
    <property type="project" value="UniProtKB-KW"/>
</dbReference>
<accession>A0A370GTL7</accession>
<dbReference type="Proteomes" id="UP000255355">
    <property type="component" value="Unassembled WGS sequence"/>
</dbReference>
<dbReference type="EMBL" id="QQAZ01000009">
    <property type="protein sequence ID" value="RDI47038.1"/>
    <property type="molecule type" value="Genomic_DNA"/>
</dbReference>
<dbReference type="PANTHER" id="PTHR43669">
    <property type="entry name" value="5-KETO-D-GLUCONATE 5-REDUCTASE"/>
    <property type="match status" value="1"/>
</dbReference>
<name>A0A370GTL7_9NOCA</name>
<organism evidence="3 4">
    <name type="scientific">Nocardia mexicana</name>
    <dbReference type="NCBI Taxonomy" id="279262"/>
    <lineage>
        <taxon>Bacteria</taxon>
        <taxon>Bacillati</taxon>
        <taxon>Actinomycetota</taxon>
        <taxon>Actinomycetes</taxon>
        <taxon>Mycobacteriales</taxon>
        <taxon>Nocardiaceae</taxon>
        <taxon>Nocardia</taxon>
    </lineage>
</organism>
<dbReference type="PROSITE" id="PS00061">
    <property type="entry name" value="ADH_SHORT"/>
    <property type="match status" value="1"/>
</dbReference>